<evidence type="ECO:0000313" key="2">
    <source>
        <dbReference type="EMBL" id="SHI91964.1"/>
    </source>
</evidence>
<gene>
    <name evidence="2" type="ORF">SAMN05444280_10812</name>
</gene>
<dbReference type="EMBL" id="FQZE01000008">
    <property type="protein sequence ID" value="SHI91964.1"/>
    <property type="molecule type" value="Genomic_DNA"/>
</dbReference>
<protein>
    <recommendedName>
        <fullName evidence="1">Tll0287-like domain-containing protein</fullName>
    </recommendedName>
</protein>
<dbReference type="OrthoDB" id="1494333at2"/>
<evidence type="ECO:0000259" key="1">
    <source>
        <dbReference type="Pfam" id="PF11845"/>
    </source>
</evidence>
<organism evidence="2 3">
    <name type="scientific">Tangfeifania diversioriginum</name>
    <dbReference type="NCBI Taxonomy" id="1168035"/>
    <lineage>
        <taxon>Bacteria</taxon>
        <taxon>Pseudomonadati</taxon>
        <taxon>Bacteroidota</taxon>
        <taxon>Bacteroidia</taxon>
        <taxon>Marinilabiliales</taxon>
        <taxon>Prolixibacteraceae</taxon>
        <taxon>Tangfeifania</taxon>
    </lineage>
</organism>
<dbReference type="AlphaFoldDB" id="A0A1M6F2K0"/>
<proteinExistence type="predicted"/>
<reference evidence="2 3" key="1">
    <citation type="submission" date="2016-11" db="EMBL/GenBank/DDBJ databases">
        <authorList>
            <person name="Jaros S."/>
            <person name="Januszkiewicz K."/>
            <person name="Wedrychowicz H."/>
        </authorList>
    </citation>
    <scope>NUCLEOTIDE SEQUENCE [LARGE SCALE GENOMIC DNA]</scope>
    <source>
        <strain evidence="2 3">DSM 27063</strain>
    </source>
</reference>
<name>A0A1M6F2K0_9BACT</name>
<dbReference type="RefSeq" id="WP_073167588.1">
    <property type="nucleotide sequence ID" value="NZ_FQZE01000008.1"/>
</dbReference>
<dbReference type="Proteomes" id="UP000184050">
    <property type="component" value="Unassembled WGS sequence"/>
</dbReference>
<keyword evidence="3" id="KW-1185">Reference proteome</keyword>
<dbReference type="InterPro" id="IPR021796">
    <property type="entry name" value="Tll0287-like_dom"/>
</dbReference>
<feature type="domain" description="Tll0287-like" evidence="1">
    <location>
        <begin position="17"/>
        <end position="146"/>
    </location>
</feature>
<dbReference type="STRING" id="1168035.SAMN05444280_10812"/>
<dbReference type="Pfam" id="PF11845">
    <property type="entry name" value="Tll0287-like"/>
    <property type="match status" value="1"/>
</dbReference>
<accession>A0A1M6F2K0</accession>
<evidence type="ECO:0000313" key="3">
    <source>
        <dbReference type="Proteomes" id="UP000184050"/>
    </source>
</evidence>
<sequence>MPAIQIKIKRIDFETYADFTEKGNTILNQAQGVLLANVSSAMQKGGPEYAIAFCNLEASALIDSLSTANNCTISRGSSKNRNPGNALGYEQEKVLWNLYEKKLQSGNAGDTLILNDEALVYYKTIKTAMPACLNCHGIPGSDIAPATLEKIQEWYPRLLM</sequence>